<protein>
    <submittedName>
        <fullName evidence="2">Pimeloyl-ACP methyl ester carboxylesterase</fullName>
    </submittedName>
</protein>
<dbReference type="PRINTS" id="PR00111">
    <property type="entry name" value="ABHYDROLASE"/>
</dbReference>
<accession>A0A1W2A4X4</accession>
<proteinExistence type="predicted"/>
<reference evidence="2 3" key="1">
    <citation type="submission" date="2017-04" db="EMBL/GenBank/DDBJ databases">
        <authorList>
            <person name="Afonso C.L."/>
            <person name="Miller P.J."/>
            <person name="Scott M.A."/>
            <person name="Spackman E."/>
            <person name="Goraichik I."/>
            <person name="Dimitrov K.M."/>
            <person name="Suarez D.L."/>
            <person name="Swayne D.E."/>
        </authorList>
    </citation>
    <scope>NUCLEOTIDE SEQUENCE [LARGE SCALE GENOMIC DNA]</scope>
    <source>
        <strain evidence="2 3">DSM 3385</strain>
    </source>
</reference>
<dbReference type="PANTHER" id="PTHR43798:SF33">
    <property type="entry name" value="HYDROLASE, PUTATIVE (AFU_ORTHOLOGUE AFUA_2G14860)-RELATED"/>
    <property type="match status" value="1"/>
</dbReference>
<dbReference type="Pfam" id="PF00561">
    <property type="entry name" value="Abhydrolase_1"/>
    <property type="match status" value="1"/>
</dbReference>
<feature type="domain" description="AB hydrolase-1" evidence="1">
    <location>
        <begin position="39"/>
        <end position="272"/>
    </location>
</feature>
<dbReference type="Gene3D" id="3.40.50.1820">
    <property type="entry name" value="alpha/beta hydrolase"/>
    <property type="match status" value="1"/>
</dbReference>
<dbReference type="AlphaFoldDB" id="A0A1W2A4X4"/>
<dbReference type="Proteomes" id="UP000192418">
    <property type="component" value="Unassembled WGS sequence"/>
</dbReference>
<dbReference type="GO" id="GO:0016020">
    <property type="term" value="C:membrane"/>
    <property type="evidence" value="ECO:0007669"/>
    <property type="project" value="TreeGrafter"/>
</dbReference>
<dbReference type="InterPro" id="IPR000073">
    <property type="entry name" value="AB_hydrolase_1"/>
</dbReference>
<name>A0A1W2A4X4_9BACT</name>
<evidence type="ECO:0000313" key="2">
    <source>
        <dbReference type="EMBL" id="SMC55696.1"/>
    </source>
</evidence>
<gene>
    <name evidence="2" type="ORF">SAMN02746065_104122</name>
</gene>
<dbReference type="EMBL" id="FWXY01000004">
    <property type="protein sequence ID" value="SMC55696.1"/>
    <property type="molecule type" value="Genomic_DNA"/>
</dbReference>
<dbReference type="SUPFAM" id="SSF53474">
    <property type="entry name" value="alpha/beta-Hydrolases"/>
    <property type="match status" value="1"/>
</dbReference>
<dbReference type="InterPro" id="IPR029058">
    <property type="entry name" value="AB_hydrolase_fold"/>
</dbReference>
<sequence length="299" mass="34334">MMLTNHLKSMGKSLGVEKNIFNGAVDIHWDRLDRGKKETILFIHGFSDTKETFYAIARPLSQNYNIILPQLPGFGDTEKRQDLRYGVLDYVNWLQPFLFSLANKKVHLVGHSLGGAIGSYLAIKCPEKVNSLTLVSSSGFLLENYNTFYDEFLEGNSLFFINSPEDYETFVNRIFHRKIKVPWPVKQFMMKEKMDNREWYRKILTDMSHEMLDSEFGGGLKTLLKKTPFPVNIIWGKEDSLFPCQMAEDAWQNIPGCTLKLLEQVGHAPHLETPGQFVKILKSLFKNQGIEIESNGSEK</sequence>
<dbReference type="GO" id="GO:0047372">
    <property type="term" value="F:monoacylglycerol lipase activity"/>
    <property type="evidence" value="ECO:0007669"/>
    <property type="project" value="TreeGrafter"/>
</dbReference>
<dbReference type="STRING" id="1121400.SAMN02746065_104122"/>
<organism evidence="2 3">
    <name type="scientific">Desulfocicer vacuolatum DSM 3385</name>
    <dbReference type="NCBI Taxonomy" id="1121400"/>
    <lineage>
        <taxon>Bacteria</taxon>
        <taxon>Pseudomonadati</taxon>
        <taxon>Thermodesulfobacteriota</taxon>
        <taxon>Desulfobacteria</taxon>
        <taxon>Desulfobacterales</taxon>
        <taxon>Desulfobacteraceae</taxon>
        <taxon>Desulfocicer</taxon>
    </lineage>
</organism>
<evidence type="ECO:0000313" key="3">
    <source>
        <dbReference type="Proteomes" id="UP000192418"/>
    </source>
</evidence>
<dbReference type="InterPro" id="IPR050266">
    <property type="entry name" value="AB_hydrolase_sf"/>
</dbReference>
<keyword evidence="3" id="KW-1185">Reference proteome</keyword>
<dbReference type="PANTHER" id="PTHR43798">
    <property type="entry name" value="MONOACYLGLYCEROL LIPASE"/>
    <property type="match status" value="1"/>
</dbReference>
<dbReference type="GO" id="GO:0046464">
    <property type="term" value="P:acylglycerol catabolic process"/>
    <property type="evidence" value="ECO:0007669"/>
    <property type="project" value="TreeGrafter"/>
</dbReference>
<evidence type="ECO:0000259" key="1">
    <source>
        <dbReference type="Pfam" id="PF00561"/>
    </source>
</evidence>